<evidence type="ECO:0000313" key="2">
    <source>
        <dbReference type="EMBL" id="KAI2657394.1"/>
    </source>
</evidence>
<dbReference type="InterPro" id="IPR001584">
    <property type="entry name" value="Integrase_cat-core"/>
</dbReference>
<dbReference type="InterPro" id="IPR012337">
    <property type="entry name" value="RNaseH-like_sf"/>
</dbReference>
<evidence type="ECO:0000259" key="1">
    <source>
        <dbReference type="PROSITE" id="PS50994"/>
    </source>
</evidence>
<dbReference type="PANTHER" id="PTHR37984:SF15">
    <property type="entry name" value="INTEGRASE CATALYTIC DOMAIN-CONTAINING PROTEIN"/>
    <property type="match status" value="1"/>
</dbReference>
<dbReference type="InterPro" id="IPR050951">
    <property type="entry name" value="Retrovirus_Pol_polyprotein"/>
</dbReference>
<accession>A0ABQ8M3B4</accession>
<dbReference type="Proteomes" id="UP000830375">
    <property type="component" value="Unassembled WGS sequence"/>
</dbReference>
<comment type="caution">
    <text evidence="2">The sequence shown here is derived from an EMBL/GenBank/DDBJ whole genome shotgun (WGS) entry which is preliminary data.</text>
</comment>
<proteinExistence type="predicted"/>
<organism evidence="2 3">
    <name type="scientific">Labeo rohita</name>
    <name type="common">Indian major carp</name>
    <name type="synonym">Cyprinus rohita</name>
    <dbReference type="NCBI Taxonomy" id="84645"/>
    <lineage>
        <taxon>Eukaryota</taxon>
        <taxon>Metazoa</taxon>
        <taxon>Chordata</taxon>
        <taxon>Craniata</taxon>
        <taxon>Vertebrata</taxon>
        <taxon>Euteleostomi</taxon>
        <taxon>Actinopterygii</taxon>
        <taxon>Neopterygii</taxon>
        <taxon>Teleostei</taxon>
        <taxon>Ostariophysi</taxon>
        <taxon>Cypriniformes</taxon>
        <taxon>Cyprinidae</taxon>
        <taxon>Labeoninae</taxon>
        <taxon>Labeonini</taxon>
        <taxon>Labeo</taxon>
    </lineage>
</organism>
<dbReference type="PANTHER" id="PTHR37984">
    <property type="entry name" value="PROTEIN CBG26694"/>
    <property type="match status" value="1"/>
</dbReference>
<evidence type="ECO:0000313" key="3">
    <source>
        <dbReference type="Proteomes" id="UP000830375"/>
    </source>
</evidence>
<dbReference type="SUPFAM" id="SSF53098">
    <property type="entry name" value="Ribonuclease H-like"/>
    <property type="match status" value="1"/>
</dbReference>
<keyword evidence="3" id="KW-1185">Reference proteome</keyword>
<reference evidence="2 3" key="1">
    <citation type="submission" date="2022-01" db="EMBL/GenBank/DDBJ databases">
        <title>A high-quality chromosome-level genome assembly of rohu carp, Labeo rohita.</title>
        <authorList>
            <person name="Arick M.A. II"/>
            <person name="Hsu C.-Y."/>
            <person name="Magbanua Z."/>
            <person name="Pechanova O."/>
            <person name="Grover C."/>
            <person name="Miller E."/>
            <person name="Thrash A."/>
            <person name="Ezzel L."/>
            <person name="Alam S."/>
            <person name="Benzie J."/>
            <person name="Hamilton M."/>
            <person name="Karsi A."/>
            <person name="Lawrence M.L."/>
            <person name="Peterson D.G."/>
        </authorList>
    </citation>
    <scope>NUCLEOTIDE SEQUENCE [LARGE SCALE GENOMIC DNA]</scope>
    <source>
        <strain evidence="3">BAU-BD-2019</strain>
        <tissue evidence="2">Blood</tissue>
    </source>
</reference>
<feature type="domain" description="Integrase catalytic" evidence="1">
    <location>
        <begin position="75"/>
        <end position="220"/>
    </location>
</feature>
<name>A0ABQ8M3B4_LABRO</name>
<protein>
    <recommendedName>
        <fullName evidence="1">Integrase catalytic domain-containing protein</fullName>
    </recommendedName>
</protein>
<gene>
    <name evidence="2" type="ORF">H4Q32_008708</name>
</gene>
<dbReference type="Gene3D" id="3.30.420.10">
    <property type="entry name" value="Ribonuclease H-like superfamily/Ribonuclease H"/>
    <property type="match status" value="1"/>
</dbReference>
<dbReference type="InterPro" id="IPR036397">
    <property type="entry name" value="RNaseH_sf"/>
</dbReference>
<sequence length="220" mass="24806">MKYKPGQDNVTADCLSRLPLPVTAYSQEQEPEMVAVLSPEFAAVTVEDLKSMCDACPILRQHDRMANTHVAPLYPVPTPTTAWEKLTIDVVGPLNNTPPGCRFAMTLIDNYGKWPEIAFAPDVTSATVVKFLSTTFSREENPLELVTDNGSQFVSAEFEAFLADRDIKHYHSSVYYPQANGEIERFNRVFKDCLQTASIEGREWKAFVTEFLHTEQLHML</sequence>
<dbReference type="PROSITE" id="PS50994">
    <property type="entry name" value="INTEGRASE"/>
    <property type="match status" value="1"/>
</dbReference>
<dbReference type="EMBL" id="JACTAM010000013">
    <property type="protein sequence ID" value="KAI2657394.1"/>
    <property type="molecule type" value="Genomic_DNA"/>
</dbReference>
<dbReference type="Pfam" id="PF00665">
    <property type="entry name" value="rve"/>
    <property type="match status" value="1"/>
</dbReference>